<proteinExistence type="predicted"/>
<keyword evidence="2" id="KW-1185">Reference proteome</keyword>
<reference evidence="1 2" key="1">
    <citation type="submission" date="2022-05" db="EMBL/GenBank/DDBJ databases">
        <title>Novel Pseudomonas spp. Isolated from a Rainbow Trout Aquaculture Facility.</title>
        <authorList>
            <person name="Testerman T."/>
            <person name="Graf J."/>
        </authorList>
    </citation>
    <scope>NUCLEOTIDE SEQUENCE [LARGE SCALE GENOMIC DNA]</scope>
    <source>
        <strain evidence="1 2">ID1042</strain>
    </source>
</reference>
<accession>A0A9X4C774</accession>
<dbReference type="EMBL" id="JAMDHA010000054">
    <property type="protein sequence ID" value="MDD1011593.1"/>
    <property type="molecule type" value="Genomic_DNA"/>
</dbReference>
<name>A0A9X4C774_9PSED</name>
<protein>
    <submittedName>
        <fullName evidence="1">Uncharacterized protein</fullName>
    </submittedName>
</protein>
<evidence type="ECO:0000313" key="2">
    <source>
        <dbReference type="Proteomes" id="UP001148185"/>
    </source>
</evidence>
<organism evidence="1 2">
    <name type="scientific">Pseudomonas shahriarae</name>
    <dbReference type="NCBI Taxonomy" id="2745512"/>
    <lineage>
        <taxon>Bacteria</taxon>
        <taxon>Pseudomonadati</taxon>
        <taxon>Pseudomonadota</taxon>
        <taxon>Gammaproteobacteria</taxon>
        <taxon>Pseudomonadales</taxon>
        <taxon>Pseudomonadaceae</taxon>
        <taxon>Pseudomonas</taxon>
    </lineage>
</organism>
<dbReference type="RefSeq" id="WP_273878444.1">
    <property type="nucleotide sequence ID" value="NZ_JAMDHA010000054.1"/>
</dbReference>
<dbReference type="Proteomes" id="UP001148185">
    <property type="component" value="Unassembled WGS sequence"/>
</dbReference>
<evidence type="ECO:0000313" key="1">
    <source>
        <dbReference type="EMBL" id="MDD1011593.1"/>
    </source>
</evidence>
<comment type="caution">
    <text evidence="1">The sequence shown here is derived from an EMBL/GenBank/DDBJ whole genome shotgun (WGS) entry which is preliminary data.</text>
</comment>
<dbReference type="AlphaFoldDB" id="A0A9X4C774"/>
<gene>
    <name evidence="1" type="ORF">M5G27_29470</name>
</gene>
<sequence length="120" mass="13848">MNPSPTRNKEIVPDTAFHIEGSNNAALTPSTPKKIYKRIPFSRQPTLGRYNSTREEWQGAYREARQRARKAQLPDATQSGIEWKAQLIVTYERGLYVDRLHSPVRDRLAEKRLIDEIVGE</sequence>